<comment type="caution">
    <text evidence="3">The sequence shown here is derived from an EMBL/GenBank/DDBJ whole genome shotgun (WGS) entry which is preliminary data.</text>
</comment>
<keyword evidence="4" id="KW-1185">Reference proteome</keyword>
<dbReference type="Proteomes" id="UP000260351">
    <property type="component" value="Unassembled WGS sequence"/>
</dbReference>
<dbReference type="NCBIfam" id="TIGR03939">
    <property type="entry name" value="PGA_TPR_OMP"/>
    <property type="match status" value="1"/>
</dbReference>
<feature type="domain" description="PgaA membrane beta barrel" evidence="2">
    <location>
        <begin position="327"/>
        <end position="591"/>
    </location>
</feature>
<feature type="signal peptide" evidence="1">
    <location>
        <begin position="1"/>
        <end position="31"/>
    </location>
</feature>
<evidence type="ECO:0000256" key="1">
    <source>
        <dbReference type="SAM" id="SignalP"/>
    </source>
</evidence>
<dbReference type="InterPro" id="IPR011990">
    <property type="entry name" value="TPR-like_helical_dom_sf"/>
</dbReference>
<dbReference type="OrthoDB" id="5405060at2"/>
<name>A0A3E1K6T1_9GAMM</name>
<dbReference type="AlphaFoldDB" id="A0A3E1K6T1"/>
<accession>A0A3E1K6T1</accession>
<evidence type="ECO:0000313" key="3">
    <source>
        <dbReference type="EMBL" id="RFF29724.1"/>
    </source>
</evidence>
<dbReference type="SUPFAM" id="SSF48452">
    <property type="entry name" value="TPR-like"/>
    <property type="match status" value="1"/>
</dbReference>
<organism evidence="3 4">
    <name type="scientific">Wenzhouxiangella sediminis</name>
    <dbReference type="NCBI Taxonomy" id="1792836"/>
    <lineage>
        <taxon>Bacteria</taxon>
        <taxon>Pseudomonadati</taxon>
        <taxon>Pseudomonadota</taxon>
        <taxon>Gammaproteobacteria</taxon>
        <taxon>Chromatiales</taxon>
        <taxon>Wenzhouxiangellaceae</taxon>
        <taxon>Wenzhouxiangella</taxon>
    </lineage>
</organism>
<keyword evidence="1" id="KW-0732">Signal</keyword>
<reference evidence="3 4" key="1">
    <citation type="submission" date="2018-08" db="EMBL/GenBank/DDBJ databases">
        <title>Wenzhouxiangella salilacus sp. nov., a novel bacterium isolated from a saline lake in Xinjiang Province, China.</title>
        <authorList>
            <person name="Han S."/>
        </authorList>
    </citation>
    <scope>NUCLEOTIDE SEQUENCE [LARGE SCALE GENOMIC DNA]</scope>
    <source>
        <strain evidence="3 4">XDB06</strain>
    </source>
</reference>
<proteinExistence type="predicted"/>
<gene>
    <name evidence="3" type="primary">pgaA</name>
    <name evidence="3" type="ORF">DZC52_11645</name>
</gene>
<dbReference type="InterPro" id="IPR023870">
    <property type="entry name" value="PGA_export_porin_PgaA"/>
</dbReference>
<sequence>MLIDFVSGLVRSRTVVAGILLLTLFATSATAQGDSSPRALGDRAAEKIRAAAAADRIPERNALIDEALALLDRAMAHPEADAQSLQRSRYDRLLALRTRESMEEAVSAWESLEADGLEPPVYVTVAAADAYLYLRCPEQAEALYERVLERQPGRLETLQSLFWARLEQEDFSGALATIDSLVEHPEVASGSRLHRDGRITAAMGRGYANRLEEAIVRLEALAADHPKSGAATRSLATIYRWRGWSRRALELIEPLLAQTTESTDLRLLHAALLRDLGRYREAGRILESLYETHPQDRHVQRGWADWRTRDRWSYWSHGEYGESDGVREFGSRDRAWRMRLSAPWVGSYLQPYLRSEYSHATFPEGEAEYDRIGLGLDYRRAGHRVNLEFHRNRRGADEAGLTAAWDWQLDDQWSLATRYESFSTDVPLRARGQGLDGWKTEAAVRWQAHESLNLRLGVSRLAISDGNERDAVLVSLGHRPHVSAHHTTDGTLDLYAARASQTGGPYYNPEEDASLAYVIQHDWLTWRRYEHSLTQRFVLGGGAYWQKHYGTHAIGLARYEHLWQVSQHWFVHYGVGISSRVYDGDRESRVDGQLWLRGVF</sequence>
<dbReference type="Gene3D" id="1.25.40.10">
    <property type="entry name" value="Tetratricopeptide repeat domain"/>
    <property type="match status" value="2"/>
</dbReference>
<evidence type="ECO:0000259" key="2">
    <source>
        <dbReference type="Pfam" id="PF21197"/>
    </source>
</evidence>
<feature type="chain" id="PRO_5017797552" evidence="1">
    <location>
        <begin position="32"/>
        <end position="600"/>
    </location>
</feature>
<dbReference type="GO" id="GO:1901515">
    <property type="term" value="F:poly-beta-1,6-N-acetyl-D-glucosamine transmembrane transporter activity"/>
    <property type="evidence" value="ECO:0007669"/>
    <property type="project" value="InterPro"/>
</dbReference>
<evidence type="ECO:0000313" key="4">
    <source>
        <dbReference type="Proteomes" id="UP000260351"/>
    </source>
</evidence>
<dbReference type="EMBL" id="QUZK01000042">
    <property type="protein sequence ID" value="RFF29724.1"/>
    <property type="molecule type" value="Genomic_DNA"/>
</dbReference>
<dbReference type="InterPro" id="IPR049003">
    <property type="entry name" value="PgaA_barrel"/>
</dbReference>
<dbReference type="Pfam" id="PF21197">
    <property type="entry name" value="PgaA_barrel"/>
    <property type="match status" value="1"/>
</dbReference>
<protein>
    <submittedName>
        <fullName evidence="3">Poly-beta-1,6 N-acetyl-D-glucosamine export porin PgaA</fullName>
    </submittedName>
</protein>